<feature type="compositionally biased region" description="Basic and acidic residues" evidence="1">
    <location>
        <begin position="132"/>
        <end position="153"/>
    </location>
</feature>
<sequence>MEEGTKVRLVRCPKCENVLPEHPNVAVYQCGGCGAVLQAKQQPISSGGSSEKSDDERVRVSSGKLESFPEKGESVDLNDASGLSDRENNGIRHRQRRRERGLLDGGTVDSNNSSPSRNVNKVLNENLSMSEYDERSLEQEAVRKYRRPSKDPEDGWVVGNDHNMNRNRDKSVRVNMEKEVGEYNPQMGISSGSRQLGQNPNWRSGERDGSLAYRRTPRAVPEDVRFSTTPYSGEGTSSYHPGPYGIVDPLKNQNSSGGSERVQHLEQDRVELLRKLEELKVQLARSCEVTPTPNERAPMDGRTIPLDPYVGHDTRFQEASSRTIPFDPYVGRETRFPDTSSRQHRPLQPFPTDKHAQRPIYSNHGLEPIPQINRHVMDMQNFYSPMMHPSNEIPGYGDPFAPQTNGPNQPLHQYQHHPSHDYFPAQYMDMDSDHNASYPANTFFHQPACSCLQCYNKHWHTSPQVPPGALQNRRFLDAPNNPILYHPENRGSFGGRSYNPRDTNPPLARREPLPHLRRQRDLDTETSGLAPTRPRRVVPGLRNGRRCGPIAGGAPFISCHNCFELLPLPRKLLLIEKNYRKLRCGACSTIISVFFENKKITVCIPAQTKGDTSTPNVRPAEVVKENLMQPHSQANRQGGAYSSDYDSSGYNFVMTDTELGSSSMDRRLNLSESEKLQSLVSSCSTTSEDEESPDSVIARRDVSNSAELPLKAKGTSPLPDSPLREYSSSNQVASKFEKGNRSKRINQEEVVLTKATSRQNSVKDASAATEMDVSFNEYSHADMSLDSGEVSKDQPRASKGGFVGLIKKGFRDLSKSNQTGENDKSNVSINGNTISEKLLKKAEKIAGPIHPGQYWYDPRAGFWGVMGQPCLGIIPPYIEEFNYPMPENCAGGNTGVYVNGRELHIKDLNLLANRGLPTVTDRSYIIEISGRVLDEDSGEELDNLGKLAPTVEKLKHGFGMRVPRAQQTA</sequence>
<proteinExistence type="predicted"/>
<dbReference type="Pfam" id="PF22910">
    <property type="entry name" value="EDR4-like_1st"/>
    <property type="match status" value="1"/>
</dbReference>
<feature type="compositionally biased region" description="Basic and acidic residues" evidence="1">
    <location>
        <begin position="508"/>
        <end position="523"/>
    </location>
</feature>
<evidence type="ECO:0000313" key="4">
    <source>
        <dbReference type="EMBL" id="PIA49086.1"/>
    </source>
</evidence>
<evidence type="ECO:0000256" key="1">
    <source>
        <dbReference type="SAM" id="MobiDB-lite"/>
    </source>
</evidence>
<evidence type="ECO:0000259" key="3">
    <source>
        <dbReference type="Pfam" id="PF22910"/>
    </source>
</evidence>
<feature type="compositionally biased region" description="Polar residues" evidence="1">
    <location>
        <begin position="187"/>
        <end position="202"/>
    </location>
</feature>
<dbReference type="InParanoid" id="A0A2G5E030"/>
<feature type="compositionally biased region" description="Polar residues" evidence="1">
    <location>
        <begin position="108"/>
        <end position="129"/>
    </location>
</feature>
<feature type="compositionally biased region" description="Polar residues" evidence="1">
    <location>
        <begin position="226"/>
        <end position="239"/>
    </location>
</feature>
<dbReference type="FunCoup" id="A0A2G5E030">
    <property type="interactions" value="1942"/>
</dbReference>
<feature type="region of interest" description="Disordered" evidence="1">
    <location>
        <begin position="335"/>
        <end position="357"/>
    </location>
</feature>
<dbReference type="OrthoDB" id="2020426at2759"/>
<dbReference type="EMBL" id="KZ305030">
    <property type="protein sequence ID" value="PIA49086.1"/>
    <property type="molecule type" value="Genomic_DNA"/>
</dbReference>
<evidence type="ECO:0000313" key="5">
    <source>
        <dbReference type="Proteomes" id="UP000230069"/>
    </source>
</evidence>
<protein>
    <submittedName>
        <fullName evidence="4">Uncharacterized protein</fullName>
    </submittedName>
</protein>
<dbReference type="STRING" id="218851.A0A2G5E030"/>
<feature type="region of interest" description="Disordered" evidence="1">
    <location>
        <begin position="184"/>
        <end position="240"/>
    </location>
</feature>
<name>A0A2G5E030_AQUCA</name>
<accession>A0A2G5E030</accession>
<feature type="domain" description="Enhanced disease resistance 4-like N-terminal" evidence="3">
    <location>
        <begin position="6"/>
        <end position="39"/>
    </location>
</feature>
<dbReference type="InterPro" id="IPR021480">
    <property type="entry name" value="Zinc_ribbon_12"/>
</dbReference>
<gene>
    <name evidence="4" type="ORF">AQUCO_01300144v1</name>
</gene>
<feature type="domain" description="Probable zinc-ribbon" evidence="2">
    <location>
        <begin position="551"/>
        <end position="593"/>
    </location>
</feature>
<organism evidence="4 5">
    <name type="scientific">Aquilegia coerulea</name>
    <name type="common">Rocky mountain columbine</name>
    <dbReference type="NCBI Taxonomy" id="218851"/>
    <lineage>
        <taxon>Eukaryota</taxon>
        <taxon>Viridiplantae</taxon>
        <taxon>Streptophyta</taxon>
        <taxon>Embryophyta</taxon>
        <taxon>Tracheophyta</taxon>
        <taxon>Spermatophyta</taxon>
        <taxon>Magnoliopsida</taxon>
        <taxon>Ranunculales</taxon>
        <taxon>Ranunculaceae</taxon>
        <taxon>Thalictroideae</taxon>
        <taxon>Aquilegia</taxon>
    </lineage>
</organism>
<feature type="region of interest" description="Disordered" evidence="1">
    <location>
        <begin position="679"/>
        <end position="741"/>
    </location>
</feature>
<dbReference type="PANTHER" id="PTHR31105">
    <property type="entry name" value="EXTRA-LARGE G-PROTEIN-LIKE"/>
    <property type="match status" value="1"/>
</dbReference>
<dbReference type="Proteomes" id="UP000230069">
    <property type="component" value="Unassembled WGS sequence"/>
</dbReference>
<feature type="region of interest" description="Disordered" evidence="1">
    <location>
        <begin position="486"/>
        <end position="537"/>
    </location>
</feature>
<dbReference type="InterPro" id="IPR040244">
    <property type="entry name" value="EDR4-like"/>
</dbReference>
<dbReference type="GO" id="GO:1900150">
    <property type="term" value="P:regulation of defense response to fungus"/>
    <property type="evidence" value="ECO:0007669"/>
    <property type="project" value="InterPro"/>
</dbReference>
<dbReference type="Pfam" id="PF11331">
    <property type="entry name" value="Zn_ribbon_12"/>
    <property type="match status" value="1"/>
</dbReference>
<dbReference type="AlphaFoldDB" id="A0A2G5E030"/>
<reference evidence="4 5" key="1">
    <citation type="submission" date="2017-09" db="EMBL/GenBank/DDBJ databases">
        <title>WGS assembly of Aquilegia coerulea Goldsmith.</title>
        <authorList>
            <person name="Hodges S."/>
            <person name="Kramer E."/>
            <person name="Nordborg M."/>
            <person name="Tomkins J."/>
            <person name="Borevitz J."/>
            <person name="Derieg N."/>
            <person name="Yan J."/>
            <person name="Mihaltcheva S."/>
            <person name="Hayes R.D."/>
            <person name="Rokhsar D."/>
        </authorList>
    </citation>
    <scope>NUCLEOTIDE SEQUENCE [LARGE SCALE GENOMIC DNA]</scope>
    <source>
        <strain evidence="5">cv. Goldsmith</strain>
    </source>
</reference>
<dbReference type="PANTHER" id="PTHR31105:SF42">
    <property type="entry name" value="OS02G0258300 PROTEIN"/>
    <property type="match status" value="1"/>
</dbReference>
<keyword evidence="5" id="KW-1185">Reference proteome</keyword>
<dbReference type="InterPro" id="IPR055126">
    <property type="entry name" value="EDR4-like_N"/>
</dbReference>
<evidence type="ECO:0000259" key="2">
    <source>
        <dbReference type="Pfam" id="PF11331"/>
    </source>
</evidence>
<feature type="region of interest" description="Disordered" evidence="1">
    <location>
        <begin position="43"/>
        <end position="166"/>
    </location>
</feature>